<proteinExistence type="inferred from homology"/>
<keyword evidence="5 8" id="KW-1133">Transmembrane helix</keyword>
<dbReference type="InterPro" id="IPR050539">
    <property type="entry name" value="ThrE_Dicarb/AminoAcid_Exp"/>
</dbReference>
<dbReference type="GO" id="GO:0005886">
    <property type="term" value="C:plasma membrane"/>
    <property type="evidence" value="ECO:0007669"/>
    <property type="project" value="UniProtKB-SubCell"/>
</dbReference>
<dbReference type="Pfam" id="PF12821">
    <property type="entry name" value="ThrE_2"/>
    <property type="match status" value="1"/>
</dbReference>
<dbReference type="EMBL" id="SRIB01000008">
    <property type="protein sequence ID" value="TFZ39891.1"/>
    <property type="molecule type" value="Genomic_DNA"/>
</dbReference>
<evidence type="ECO:0000256" key="8">
    <source>
        <dbReference type="SAM" id="Phobius"/>
    </source>
</evidence>
<comment type="caution">
    <text evidence="10">The sequence shown here is derived from an EMBL/GenBank/DDBJ whole genome shotgun (WGS) entry which is preliminary data.</text>
</comment>
<keyword evidence="6 8" id="KW-0472">Membrane</keyword>
<dbReference type="RefSeq" id="WP_135271207.1">
    <property type="nucleotide sequence ID" value="NZ_SRIB01000008.1"/>
</dbReference>
<protein>
    <submittedName>
        <fullName evidence="10">Threonine/serine exporter</fullName>
    </submittedName>
</protein>
<feature type="transmembrane region" description="Helical" evidence="8">
    <location>
        <begin position="52"/>
        <end position="73"/>
    </location>
</feature>
<dbReference type="PANTHER" id="PTHR34390">
    <property type="entry name" value="UPF0442 PROTEIN YJJB-RELATED"/>
    <property type="match status" value="1"/>
</dbReference>
<name>A0A4Z0D2C2_9FIRM</name>
<evidence type="ECO:0000256" key="3">
    <source>
        <dbReference type="ARBA" id="ARBA00022519"/>
    </source>
</evidence>
<evidence type="ECO:0000313" key="10">
    <source>
        <dbReference type="EMBL" id="TFZ39891.1"/>
    </source>
</evidence>
<comment type="subcellular location">
    <subcellularLocation>
        <location evidence="1">Cell membrane</location>
        <topology evidence="1">Multi-pass membrane protein</topology>
    </subcellularLocation>
</comment>
<keyword evidence="11" id="KW-1185">Reference proteome</keyword>
<feature type="transmembrane region" description="Helical" evidence="8">
    <location>
        <begin position="118"/>
        <end position="138"/>
    </location>
</feature>
<feature type="domain" description="Threonine/Serine exporter ThrE" evidence="9">
    <location>
        <begin position="6"/>
        <end position="133"/>
    </location>
</feature>
<evidence type="ECO:0000256" key="1">
    <source>
        <dbReference type="ARBA" id="ARBA00004651"/>
    </source>
</evidence>
<dbReference type="GO" id="GO:0015744">
    <property type="term" value="P:succinate transport"/>
    <property type="evidence" value="ECO:0007669"/>
    <property type="project" value="TreeGrafter"/>
</dbReference>
<keyword evidence="2" id="KW-1003">Cell membrane</keyword>
<evidence type="ECO:0000256" key="2">
    <source>
        <dbReference type="ARBA" id="ARBA00022475"/>
    </source>
</evidence>
<feature type="transmembrane region" description="Helical" evidence="8">
    <location>
        <begin position="28"/>
        <end position="46"/>
    </location>
</feature>
<keyword evidence="4 8" id="KW-0812">Transmembrane</keyword>
<evidence type="ECO:0000256" key="6">
    <source>
        <dbReference type="ARBA" id="ARBA00023136"/>
    </source>
</evidence>
<organism evidence="10 11">
    <name type="scientific">Soehngenia longivitae</name>
    <dbReference type="NCBI Taxonomy" id="2562294"/>
    <lineage>
        <taxon>Bacteria</taxon>
        <taxon>Bacillati</taxon>
        <taxon>Bacillota</taxon>
        <taxon>Tissierellia</taxon>
        <taxon>Tissierellales</taxon>
        <taxon>Tissierellaceae</taxon>
        <taxon>Soehngenia</taxon>
    </lineage>
</organism>
<accession>A0A4Z0D2C2</accession>
<dbReference type="OrthoDB" id="9810047at2"/>
<keyword evidence="3" id="KW-0997">Cell inner membrane</keyword>
<dbReference type="PANTHER" id="PTHR34390:SF1">
    <property type="entry name" value="SUCCINATE TRANSPORTER SUBUNIT YJJB-RELATED"/>
    <property type="match status" value="1"/>
</dbReference>
<reference evidence="10 11" key="1">
    <citation type="submission" date="2019-03" db="EMBL/GenBank/DDBJ databases">
        <title>Draft genome sequence data and analysis of a Fermenting Bacterium, Soehngenia longevitae strain 1933PT, isolated from petroleum reservoir in Azerbaijan.</title>
        <authorList>
            <person name="Grouzdev D.S."/>
            <person name="Bidzhieva S.K."/>
            <person name="Sokolova D.S."/>
            <person name="Tourova T.P."/>
            <person name="Poltaraus A.B."/>
            <person name="Nazina T.N."/>
        </authorList>
    </citation>
    <scope>NUCLEOTIDE SEQUENCE [LARGE SCALE GENOMIC DNA]</scope>
    <source>
        <strain evidence="10 11">1933P</strain>
    </source>
</reference>
<evidence type="ECO:0000259" key="9">
    <source>
        <dbReference type="Pfam" id="PF12821"/>
    </source>
</evidence>
<feature type="transmembrane region" description="Helical" evidence="8">
    <location>
        <begin position="6"/>
        <end position="23"/>
    </location>
</feature>
<dbReference type="InterPro" id="IPR024528">
    <property type="entry name" value="ThrE_2"/>
</dbReference>
<dbReference type="Proteomes" id="UP000298381">
    <property type="component" value="Unassembled WGS sequence"/>
</dbReference>
<gene>
    <name evidence="10" type="ORF">E4100_06410</name>
</gene>
<sequence length="147" mass="16426">MNFILQVILSFFSIFGFAIIFNIPRRSIFLASINGMIGWIVFFYIQKFSTNFILPPLIGSLIVGLIGEILAIYHKQPATLFIIPGIIPFVPGYGIYYTMFHILNNDLSNALSTGVESIFVAIAIACGVVVATSLTRFIRPYLERLLN</sequence>
<evidence type="ECO:0000256" key="5">
    <source>
        <dbReference type="ARBA" id="ARBA00022989"/>
    </source>
</evidence>
<feature type="transmembrane region" description="Helical" evidence="8">
    <location>
        <begin position="80"/>
        <end position="98"/>
    </location>
</feature>
<evidence type="ECO:0000256" key="4">
    <source>
        <dbReference type="ARBA" id="ARBA00022692"/>
    </source>
</evidence>
<comment type="similarity">
    <text evidence="7">Belongs to the ThrE exporter (TC 2.A.79) family.</text>
</comment>
<dbReference type="AlphaFoldDB" id="A0A4Z0D2C2"/>
<evidence type="ECO:0000313" key="11">
    <source>
        <dbReference type="Proteomes" id="UP000298381"/>
    </source>
</evidence>
<evidence type="ECO:0000256" key="7">
    <source>
        <dbReference type="ARBA" id="ARBA00034125"/>
    </source>
</evidence>